<keyword evidence="1" id="KW-1133">Transmembrane helix</keyword>
<accession>A0A7X0JT49</accession>
<feature type="transmembrane region" description="Helical" evidence="1">
    <location>
        <begin position="6"/>
        <end position="22"/>
    </location>
</feature>
<gene>
    <name evidence="2" type="ORF">HNR48_001179</name>
</gene>
<dbReference type="Proteomes" id="UP000528457">
    <property type="component" value="Unassembled WGS sequence"/>
</dbReference>
<evidence type="ECO:0000313" key="3">
    <source>
        <dbReference type="Proteomes" id="UP000528457"/>
    </source>
</evidence>
<keyword evidence="1" id="KW-0812">Transmembrane</keyword>
<name>A0A7X0JT49_9GAMM</name>
<reference evidence="2 3" key="1">
    <citation type="submission" date="2020-08" db="EMBL/GenBank/DDBJ databases">
        <title>Genomic Encyclopedia of Type Strains, Phase IV (KMG-IV): sequencing the most valuable type-strain genomes for metagenomic binning, comparative biology and taxonomic classification.</title>
        <authorList>
            <person name="Goeker M."/>
        </authorList>
    </citation>
    <scope>NUCLEOTIDE SEQUENCE [LARGE SCALE GENOMIC DNA]</scope>
    <source>
        <strain evidence="2 3">DSM 22368</strain>
    </source>
</reference>
<dbReference type="InParanoid" id="A0A7X0JT49"/>
<evidence type="ECO:0008006" key="4">
    <source>
        <dbReference type="Google" id="ProtNLM"/>
    </source>
</evidence>
<proteinExistence type="predicted"/>
<evidence type="ECO:0000256" key="1">
    <source>
        <dbReference type="SAM" id="Phobius"/>
    </source>
</evidence>
<dbReference type="EMBL" id="JACHHT010000001">
    <property type="protein sequence ID" value="MBB6520901.1"/>
    <property type="molecule type" value="Genomic_DNA"/>
</dbReference>
<organism evidence="2 3">
    <name type="scientific">Pseudoteredinibacter isoporae</name>
    <dbReference type="NCBI Taxonomy" id="570281"/>
    <lineage>
        <taxon>Bacteria</taxon>
        <taxon>Pseudomonadati</taxon>
        <taxon>Pseudomonadota</taxon>
        <taxon>Gammaproteobacteria</taxon>
        <taxon>Cellvibrionales</taxon>
        <taxon>Cellvibrionaceae</taxon>
        <taxon>Pseudoteredinibacter</taxon>
    </lineage>
</organism>
<keyword evidence="3" id="KW-1185">Reference proteome</keyword>
<comment type="caution">
    <text evidence="2">The sequence shown here is derived from an EMBL/GenBank/DDBJ whole genome shotgun (WGS) entry which is preliminary data.</text>
</comment>
<protein>
    <recommendedName>
        <fullName evidence="4">DUF3301 domain-containing protein</fullName>
    </recommendedName>
</protein>
<dbReference type="AlphaFoldDB" id="A0A7X0JT49"/>
<evidence type="ECO:0000313" key="2">
    <source>
        <dbReference type="EMBL" id="MBB6520901.1"/>
    </source>
</evidence>
<dbReference type="RefSeq" id="WP_166849978.1">
    <property type="nucleotide sequence ID" value="NZ_JAAONY010000001.1"/>
</dbReference>
<dbReference type="Pfam" id="PF11743">
    <property type="entry name" value="DUF3301"/>
    <property type="match status" value="1"/>
</dbReference>
<keyword evidence="1" id="KW-0472">Membrane</keyword>
<dbReference type="InterPro" id="IPR021732">
    <property type="entry name" value="DUF3301"/>
</dbReference>
<sequence length="106" mass="12321">MLYTLSQWWPLLFVAVLAWYWLTAVKVKELAFQAAARRCNMEGVQLLDDSIALKVIKFQRGANGNMGFRREFAFEFTSTGNHRYQGWVIMQGSRNLSVELPPHRLQ</sequence>